<dbReference type="EMBL" id="JBHTIW010000002">
    <property type="protein sequence ID" value="MFD0919330.1"/>
    <property type="molecule type" value="Genomic_DNA"/>
</dbReference>
<dbReference type="Gene3D" id="3.20.20.140">
    <property type="entry name" value="Metal-dependent hydrolases"/>
    <property type="match status" value="1"/>
</dbReference>
<dbReference type="Proteomes" id="UP001597018">
    <property type="component" value="Unassembled WGS sequence"/>
</dbReference>
<dbReference type="PANTHER" id="PTHR21240">
    <property type="entry name" value="2-AMINO-3-CARBOXYLMUCONATE-6-SEMIALDEHYDE DECARBOXYLASE"/>
    <property type="match status" value="1"/>
</dbReference>
<dbReference type="Pfam" id="PF04909">
    <property type="entry name" value="Amidohydro_2"/>
    <property type="match status" value="1"/>
</dbReference>
<dbReference type="InterPro" id="IPR032465">
    <property type="entry name" value="ACMSD"/>
</dbReference>
<feature type="domain" description="Amidohydrolase-related" evidence="2">
    <location>
        <begin position="22"/>
        <end position="296"/>
    </location>
</feature>
<dbReference type="RefSeq" id="WP_263251219.1">
    <property type="nucleotide sequence ID" value="NZ_BAABLT010000019.1"/>
</dbReference>
<comment type="caution">
    <text evidence="3">The sequence shown here is derived from an EMBL/GenBank/DDBJ whole genome shotgun (WGS) entry which is preliminary data.</text>
</comment>
<proteinExistence type="predicted"/>
<accession>A0ABW3FMF5</accession>
<evidence type="ECO:0000313" key="3">
    <source>
        <dbReference type="EMBL" id="MFD0919330.1"/>
    </source>
</evidence>
<evidence type="ECO:0000256" key="1">
    <source>
        <dbReference type="ARBA" id="ARBA00023239"/>
    </source>
</evidence>
<keyword evidence="4" id="KW-1185">Reference proteome</keyword>
<name>A0ABW3FMF5_9PSEU</name>
<dbReference type="PANTHER" id="PTHR21240:SF28">
    <property type="entry name" value="ISO-OROTATE DECARBOXYLASE (EUROFUNG)"/>
    <property type="match status" value="1"/>
</dbReference>
<reference evidence="4" key="1">
    <citation type="journal article" date="2019" name="Int. J. Syst. Evol. Microbiol.">
        <title>The Global Catalogue of Microorganisms (GCM) 10K type strain sequencing project: providing services to taxonomists for standard genome sequencing and annotation.</title>
        <authorList>
            <consortium name="The Broad Institute Genomics Platform"/>
            <consortium name="The Broad Institute Genome Sequencing Center for Infectious Disease"/>
            <person name="Wu L."/>
            <person name="Ma J."/>
        </authorList>
    </citation>
    <scope>NUCLEOTIDE SEQUENCE [LARGE SCALE GENOMIC DNA]</scope>
    <source>
        <strain evidence="4">CCUG 56401</strain>
    </source>
</reference>
<dbReference type="InterPro" id="IPR006680">
    <property type="entry name" value="Amidohydro-rel"/>
</dbReference>
<gene>
    <name evidence="3" type="ORF">ACFQ16_06210</name>
</gene>
<evidence type="ECO:0000259" key="2">
    <source>
        <dbReference type="Pfam" id="PF04909"/>
    </source>
</evidence>
<sequence length="297" mass="32496">MTLRTDADVPSWLAGLGLPGLVDIHTHFLPQRVLRKVWAFFDRASAHYGTEWPVFYRHAEETRVRVLRDLGVRTFAPLVYPHKPGMAAWLNDWVRDFAARTPGSVPTATMFPETGAADYLAAALRAGARCVKVHVQVGAFDPRDPVLDGAWGLLAEAGTPVVVHCGHGPLRGEHTGLDVFEQVLVRHPRLVAVLAHAGMPEYGAALDLVARYPRVHLDTTMVGVAFTERFAPLPDDWSARIADHGDRIVLGTDFPNIPYSYADQLAAIAGWAAADDRLGTPFLRSVLHDTPARLLGA</sequence>
<organism evidence="3 4">
    <name type="scientific">Saccharopolyspora rosea</name>
    <dbReference type="NCBI Taxonomy" id="524884"/>
    <lineage>
        <taxon>Bacteria</taxon>
        <taxon>Bacillati</taxon>
        <taxon>Actinomycetota</taxon>
        <taxon>Actinomycetes</taxon>
        <taxon>Pseudonocardiales</taxon>
        <taxon>Pseudonocardiaceae</taxon>
        <taxon>Saccharopolyspora</taxon>
    </lineage>
</organism>
<keyword evidence="1" id="KW-0456">Lyase</keyword>
<evidence type="ECO:0000313" key="4">
    <source>
        <dbReference type="Proteomes" id="UP001597018"/>
    </source>
</evidence>
<dbReference type="CDD" id="cd01292">
    <property type="entry name" value="metallo-dependent_hydrolases"/>
    <property type="match status" value="1"/>
</dbReference>
<dbReference type="InterPro" id="IPR032466">
    <property type="entry name" value="Metal_Hydrolase"/>
</dbReference>
<dbReference type="SUPFAM" id="SSF51556">
    <property type="entry name" value="Metallo-dependent hydrolases"/>
    <property type="match status" value="1"/>
</dbReference>
<protein>
    <submittedName>
        <fullName evidence="3">Amidohydrolase family protein</fullName>
    </submittedName>
</protein>